<comment type="caution">
    <text evidence="2">The sequence shown here is derived from an EMBL/GenBank/DDBJ whole genome shotgun (WGS) entry which is preliminary data.</text>
</comment>
<sequence length="138" mass="15165">MTAPLVAVTPLLFAERSKSCISIVNRNRGVTATDESVWAETCDNNSDIPDEARSGVMTFEKQVEPNWTDETATVVSEMNEEVVFTSINPPKTMILTLLESHSPALQNEPSPSQPKHCPHSQVSSQTPSAQTLLRELEN</sequence>
<feature type="region of interest" description="Disordered" evidence="1">
    <location>
        <begin position="101"/>
        <end position="138"/>
    </location>
</feature>
<proteinExistence type="predicted"/>
<protein>
    <submittedName>
        <fullName evidence="2">Uncharacterized protein</fullName>
    </submittedName>
</protein>
<organism evidence="2 3">
    <name type="scientific">Blattamonas nauphoetae</name>
    <dbReference type="NCBI Taxonomy" id="2049346"/>
    <lineage>
        <taxon>Eukaryota</taxon>
        <taxon>Metamonada</taxon>
        <taxon>Preaxostyla</taxon>
        <taxon>Oxymonadida</taxon>
        <taxon>Blattamonas</taxon>
    </lineage>
</organism>
<feature type="compositionally biased region" description="Polar residues" evidence="1">
    <location>
        <begin position="120"/>
        <end position="131"/>
    </location>
</feature>
<reference evidence="2 3" key="1">
    <citation type="journal article" date="2022" name="bioRxiv">
        <title>Genomics of Preaxostyla Flagellates Illuminates Evolutionary Transitions and the Path Towards Mitochondrial Loss.</title>
        <authorList>
            <person name="Novak L.V.F."/>
            <person name="Treitli S.C."/>
            <person name="Pyrih J."/>
            <person name="Halakuc P."/>
            <person name="Pipaliya S.V."/>
            <person name="Vacek V."/>
            <person name="Brzon O."/>
            <person name="Soukal P."/>
            <person name="Eme L."/>
            <person name="Dacks J.B."/>
            <person name="Karnkowska A."/>
            <person name="Elias M."/>
            <person name="Hampl V."/>
        </authorList>
    </citation>
    <scope>NUCLEOTIDE SEQUENCE [LARGE SCALE GENOMIC DNA]</scope>
    <source>
        <strain evidence="2">NAU3</strain>
        <tissue evidence="2">Gut</tissue>
    </source>
</reference>
<gene>
    <name evidence="2" type="ORF">BLNAU_17076</name>
</gene>
<keyword evidence="3" id="KW-1185">Reference proteome</keyword>
<evidence type="ECO:0000256" key="1">
    <source>
        <dbReference type="SAM" id="MobiDB-lite"/>
    </source>
</evidence>
<accession>A0ABQ9XBC4</accession>
<dbReference type="Proteomes" id="UP001281761">
    <property type="component" value="Unassembled WGS sequence"/>
</dbReference>
<dbReference type="EMBL" id="JARBJD010000187">
    <property type="protein sequence ID" value="KAK2947952.1"/>
    <property type="molecule type" value="Genomic_DNA"/>
</dbReference>
<evidence type="ECO:0000313" key="2">
    <source>
        <dbReference type="EMBL" id="KAK2947952.1"/>
    </source>
</evidence>
<evidence type="ECO:0000313" key="3">
    <source>
        <dbReference type="Proteomes" id="UP001281761"/>
    </source>
</evidence>
<name>A0ABQ9XBC4_9EUKA</name>